<reference evidence="10 11" key="1">
    <citation type="journal article" date="2020" name="ISME J.">
        <title>Uncovering the hidden diversity of litter-decomposition mechanisms in mushroom-forming fungi.</title>
        <authorList>
            <person name="Floudas D."/>
            <person name="Bentzer J."/>
            <person name="Ahren D."/>
            <person name="Johansson T."/>
            <person name="Persson P."/>
            <person name="Tunlid A."/>
        </authorList>
    </citation>
    <scope>NUCLEOTIDE SEQUENCE [LARGE SCALE GENOMIC DNA]</scope>
    <source>
        <strain evidence="10 11">CBS 291.85</strain>
    </source>
</reference>
<feature type="signal peptide" evidence="8">
    <location>
        <begin position="1"/>
        <end position="24"/>
    </location>
</feature>
<dbReference type="EMBL" id="JAACJM010000138">
    <property type="protein sequence ID" value="KAF5343568.1"/>
    <property type="molecule type" value="Genomic_DNA"/>
</dbReference>
<dbReference type="Gene3D" id="3.40.390.10">
    <property type="entry name" value="Collagenase (Catalytic Domain)"/>
    <property type="match status" value="1"/>
</dbReference>
<dbReference type="Proteomes" id="UP000559256">
    <property type="component" value="Unassembled WGS sequence"/>
</dbReference>
<feature type="domain" description="Lysine-specific metallo-endopeptidase" evidence="9">
    <location>
        <begin position="214"/>
        <end position="346"/>
    </location>
</feature>
<dbReference type="SMART" id="SM01351">
    <property type="entry name" value="Aspzincin_M35"/>
    <property type="match status" value="1"/>
</dbReference>
<evidence type="ECO:0000313" key="11">
    <source>
        <dbReference type="Proteomes" id="UP000559256"/>
    </source>
</evidence>
<dbReference type="AlphaFoldDB" id="A0A8H5CMI1"/>
<evidence type="ECO:0000256" key="5">
    <source>
        <dbReference type="ARBA" id="ARBA00022801"/>
    </source>
</evidence>
<gene>
    <name evidence="10" type="ORF">D9758_012973</name>
</gene>
<evidence type="ECO:0000256" key="2">
    <source>
        <dbReference type="ARBA" id="ARBA00010279"/>
    </source>
</evidence>
<evidence type="ECO:0000313" key="10">
    <source>
        <dbReference type="EMBL" id="KAF5343568.1"/>
    </source>
</evidence>
<sequence length="352" mass="37604">MFSSSLRATLVALCLSAISASATSELTLKVSGPEAATGVDNLRVKTTFINTGDETLHLLNDPRSSLTSTATDSFRITSSSGATPAFNGLKIKYSPSVAAKLNSSSITTVLTPGQSIDVEHDLSVAYNFTNSGEDLYDIEANNKFFLVNPDTLEVSEISAKQDASHQAKLTGTLSVARSSGLEKRASFVGCSSTEQSQINSAITAAQNYANSARDYLSSHTSSTTRYTTWFGTYTSSRHSTVLSHFTNIASQGYSGYTYDCTCTEEGVFAFVNLNQFGTIHLCPVFWEVSTTGTDSKGGTLIHESTHFTQLAGTDDHVYGQSGAQSLARSNPDQAIDNADSHEYFAENNPAQS</sequence>
<evidence type="ECO:0000256" key="4">
    <source>
        <dbReference type="ARBA" id="ARBA00022723"/>
    </source>
</evidence>
<evidence type="ECO:0000256" key="6">
    <source>
        <dbReference type="ARBA" id="ARBA00022833"/>
    </source>
</evidence>
<feature type="chain" id="PRO_5034525414" description="Lysine-specific metallo-endopeptidase domain-containing protein" evidence="8">
    <location>
        <begin position="25"/>
        <end position="352"/>
    </location>
</feature>
<keyword evidence="3" id="KW-0645">Protease</keyword>
<protein>
    <recommendedName>
        <fullName evidence="9">Lysine-specific metallo-endopeptidase domain-containing protein</fullName>
    </recommendedName>
</protein>
<comment type="cofactor">
    <cofactor evidence="1">
        <name>Zn(2+)</name>
        <dbReference type="ChEBI" id="CHEBI:29105"/>
    </cofactor>
</comment>
<dbReference type="GO" id="GO:0046872">
    <property type="term" value="F:metal ion binding"/>
    <property type="evidence" value="ECO:0007669"/>
    <property type="project" value="UniProtKB-KW"/>
</dbReference>
<dbReference type="PANTHER" id="PTHR37016">
    <property type="match status" value="1"/>
</dbReference>
<evidence type="ECO:0000256" key="1">
    <source>
        <dbReference type="ARBA" id="ARBA00001947"/>
    </source>
</evidence>
<proteinExistence type="inferred from homology"/>
<keyword evidence="6" id="KW-0862">Zinc</keyword>
<evidence type="ECO:0000256" key="8">
    <source>
        <dbReference type="SAM" id="SignalP"/>
    </source>
</evidence>
<evidence type="ECO:0000259" key="9">
    <source>
        <dbReference type="SMART" id="SM01351"/>
    </source>
</evidence>
<accession>A0A8H5CMI1</accession>
<comment type="caution">
    <text evidence="10">The sequence shown here is derived from an EMBL/GenBank/DDBJ whole genome shotgun (WGS) entry which is preliminary data.</text>
</comment>
<dbReference type="GO" id="GO:0006508">
    <property type="term" value="P:proteolysis"/>
    <property type="evidence" value="ECO:0007669"/>
    <property type="project" value="UniProtKB-KW"/>
</dbReference>
<dbReference type="InterPro" id="IPR024079">
    <property type="entry name" value="MetalloPept_cat_dom_sf"/>
</dbReference>
<dbReference type="PANTHER" id="PTHR37016:SF3">
    <property type="entry name" value="NEUTRAL PROTEASE 2-RELATED"/>
    <property type="match status" value="1"/>
</dbReference>
<keyword evidence="8" id="KW-0732">Signal</keyword>
<keyword evidence="11" id="KW-1185">Reference proteome</keyword>
<dbReference type="GO" id="GO:0004222">
    <property type="term" value="F:metalloendopeptidase activity"/>
    <property type="evidence" value="ECO:0007669"/>
    <property type="project" value="InterPro"/>
</dbReference>
<dbReference type="InterPro" id="IPR034115">
    <property type="entry name" value="M35_peptidyl-Lys"/>
</dbReference>
<dbReference type="Pfam" id="PF14521">
    <property type="entry name" value="Aspzincin_M35"/>
    <property type="match status" value="1"/>
</dbReference>
<evidence type="ECO:0000256" key="7">
    <source>
        <dbReference type="ARBA" id="ARBA00023049"/>
    </source>
</evidence>
<dbReference type="CDD" id="cd11306">
    <property type="entry name" value="M35_peptidyl-Lys"/>
    <property type="match status" value="1"/>
</dbReference>
<keyword evidence="5" id="KW-0378">Hydrolase</keyword>
<organism evidence="10 11">
    <name type="scientific">Tetrapyrgos nigripes</name>
    <dbReference type="NCBI Taxonomy" id="182062"/>
    <lineage>
        <taxon>Eukaryota</taxon>
        <taxon>Fungi</taxon>
        <taxon>Dikarya</taxon>
        <taxon>Basidiomycota</taxon>
        <taxon>Agaricomycotina</taxon>
        <taxon>Agaricomycetes</taxon>
        <taxon>Agaricomycetidae</taxon>
        <taxon>Agaricales</taxon>
        <taxon>Marasmiineae</taxon>
        <taxon>Marasmiaceae</taxon>
        <taxon>Tetrapyrgos</taxon>
    </lineage>
</organism>
<dbReference type="InterPro" id="IPR050414">
    <property type="entry name" value="Fungal_M35_metalloproteases"/>
</dbReference>
<dbReference type="InterPro" id="IPR029463">
    <property type="entry name" value="Lys_MEP"/>
</dbReference>
<evidence type="ECO:0000256" key="3">
    <source>
        <dbReference type="ARBA" id="ARBA00022670"/>
    </source>
</evidence>
<keyword evidence="4" id="KW-0479">Metal-binding</keyword>
<keyword evidence="7" id="KW-0482">Metalloprotease</keyword>
<dbReference type="OrthoDB" id="412874at2759"/>
<name>A0A8H5CMI1_9AGAR</name>
<comment type="similarity">
    <text evidence="2">Belongs to the peptidase M35 family.</text>
</comment>
<dbReference type="SUPFAM" id="SSF55486">
    <property type="entry name" value="Metalloproteases ('zincins'), catalytic domain"/>
    <property type="match status" value="1"/>
</dbReference>
<dbReference type="Gene3D" id="2.60.40.2970">
    <property type="match status" value="1"/>
</dbReference>